<reference evidence="3" key="1">
    <citation type="submission" date="2025-08" db="UniProtKB">
        <authorList>
            <consortium name="RefSeq"/>
        </authorList>
    </citation>
    <scope>IDENTIFICATION</scope>
    <source>
        <tissue evidence="3">Epidermis and Blubber</tissue>
    </source>
</reference>
<gene>
    <name evidence="3" type="primary">LOC118888274</name>
</gene>
<organism evidence="2 3">
    <name type="scientific">Balaenoptera musculus</name>
    <name type="common">Blue whale</name>
    <dbReference type="NCBI Taxonomy" id="9771"/>
    <lineage>
        <taxon>Eukaryota</taxon>
        <taxon>Metazoa</taxon>
        <taxon>Chordata</taxon>
        <taxon>Craniata</taxon>
        <taxon>Vertebrata</taxon>
        <taxon>Euteleostomi</taxon>
        <taxon>Mammalia</taxon>
        <taxon>Eutheria</taxon>
        <taxon>Laurasiatheria</taxon>
        <taxon>Artiodactyla</taxon>
        <taxon>Whippomorpha</taxon>
        <taxon>Cetacea</taxon>
        <taxon>Mysticeti</taxon>
        <taxon>Balaenopteridae</taxon>
        <taxon>Balaenoptera</taxon>
    </lineage>
</organism>
<accession>A0A8B8WDD3</accession>
<protein>
    <submittedName>
        <fullName evidence="3">Basic proline-rich protein-like</fullName>
    </submittedName>
</protein>
<feature type="compositionally biased region" description="Pro residues" evidence="1">
    <location>
        <begin position="20"/>
        <end position="30"/>
    </location>
</feature>
<dbReference type="GeneID" id="118888274"/>
<keyword evidence="2" id="KW-1185">Reference proteome</keyword>
<sequence>MTRGGGKVRQPAGRPGSPGTSPPPAPPGPQSPGLGSSRPPTSKHSGRAPAPRSIRPQAAGRAGPPAAGLTPGAPRAGSGPGGRGRQDGAPEGTASTVMALNSCQSAAAAEPGRPPPPPPPPRRPPGAAPASRGTTGHFTAAHTRSRPQGAGDAGGHRGEEPERPGARRGWAGTLRSAAPVSTPRGRHSRCPPNATPPSPLAPRPASAAPTFAQLGRRSFPAPHSGPATCLASRVRVVTTPRTARFLLSPPSHLPPNLLPTPAPRPPPRHGIRRGRPQCLSSRPRPSPARPVRPQRWAGGWAAAAAAAEAAAAAAEAARSTIVFLTLCAPTLRLFPFLPPPVPPHPALHSHTHTHTHTPPAANRCPRSPYPTGSPPSARRALFWRAGRRRYRRAPRGSAHLVLPHRGAGLQVGSSLLLLGALLSGGASAPLRAGDADDGEVPGPC</sequence>
<feature type="region of interest" description="Disordered" evidence="1">
    <location>
        <begin position="1"/>
        <end position="227"/>
    </location>
</feature>
<feature type="compositionally biased region" description="Low complexity" evidence="1">
    <location>
        <begin position="31"/>
        <end position="40"/>
    </location>
</feature>
<dbReference type="RefSeq" id="XP_036695161.1">
    <property type="nucleotide sequence ID" value="XM_036839266.1"/>
</dbReference>
<proteinExistence type="predicted"/>
<feature type="compositionally biased region" description="Polar residues" evidence="1">
    <location>
        <begin position="93"/>
        <end position="105"/>
    </location>
</feature>
<feature type="region of interest" description="Disordered" evidence="1">
    <location>
        <begin position="245"/>
        <end position="293"/>
    </location>
</feature>
<evidence type="ECO:0000313" key="2">
    <source>
        <dbReference type="Proteomes" id="UP000694857"/>
    </source>
</evidence>
<dbReference type="AlphaFoldDB" id="A0A8B8WDD3"/>
<feature type="compositionally biased region" description="Low complexity" evidence="1">
    <location>
        <begin position="55"/>
        <end position="77"/>
    </location>
</feature>
<feature type="compositionally biased region" description="Pro residues" evidence="1">
    <location>
        <begin position="251"/>
        <end position="265"/>
    </location>
</feature>
<name>A0A8B8WDD3_BALMU</name>
<feature type="region of interest" description="Disordered" evidence="1">
    <location>
        <begin position="347"/>
        <end position="378"/>
    </location>
</feature>
<evidence type="ECO:0000313" key="3">
    <source>
        <dbReference type="RefSeq" id="XP_036695161.1"/>
    </source>
</evidence>
<dbReference type="Proteomes" id="UP000694857">
    <property type="component" value="Chromosome X"/>
</dbReference>
<dbReference type="KEGG" id="bmus:118888274"/>
<feature type="compositionally biased region" description="Basic residues" evidence="1">
    <location>
        <begin position="266"/>
        <end position="275"/>
    </location>
</feature>
<feature type="compositionally biased region" description="Pro residues" evidence="1">
    <location>
        <begin position="193"/>
        <end position="202"/>
    </location>
</feature>
<feature type="compositionally biased region" description="Basic and acidic residues" evidence="1">
    <location>
        <begin position="154"/>
        <end position="165"/>
    </location>
</feature>
<evidence type="ECO:0000256" key="1">
    <source>
        <dbReference type="SAM" id="MobiDB-lite"/>
    </source>
</evidence>
<feature type="compositionally biased region" description="Pro residues" evidence="1">
    <location>
        <begin position="112"/>
        <end position="127"/>
    </location>
</feature>